<evidence type="ECO:0000259" key="4">
    <source>
        <dbReference type="Pfam" id="PF12928"/>
    </source>
</evidence>
<name>S3CGS2_GLAL2</name>
<feature type="region of interest" description="Disordered" evidence="3">
    <location>
        <begin position="37"/>
        <end position="58"/>
    </location>
</feature>
<dbReference type="OMA" id="MYMRLRH"/>
<dbReference type="HOGENOM" id="CLU_028449_2_0_1"/>
<feature type="region of interest" description="Disordered" evidence="3">
    <location>
        <begin position="1"/>
        <end position="25"/>
    </location>
</feature>
<evidence type="ECO:0000256" key="1">
    <source>
        <dbReference type="ARBA" id="ARBA00005736"/>
    </source>
</evidence>
<evidence type="ECO:0000313" key="6">
    <source>
        <dbReference type="Proteomes" id="UP000016922"/>
    </source>
</evidence>
<dbReference type="GO" id="GO:0000379">
    <property type="term" value="P:tRNA-type intron splice site recognition and cleavage"/>
    <property type="evidence" value="ECO:0007669"/>
    <property type="project" value="TreeGrafter"/>
</dbReference>
<dbReference type="RefSeq" id="XP_008087011.1">
    <property type="nucleotide sequence ID" value="XM_008088820.1"/>
</dbReference>
<feature type="compositionally biased region" description="Basic residues" evidence="3">
    <location>
        <begin position="438"/>
        <end position="451"/>
    </location>
</feature>
<dbReference type="GO" id="GO:0000214">
    <property type="term" value="C:tRNA-intron endonuclease complex"/>
    <property type="evidence" value="ECO:0007669"/>
    <property type="project" value="TreeGrafter"/>
</dbReference>
<dbReference type="AlphaFoldDB" id="S3CGS2"/>
<gene>
    <name evidence="5" type="ORF">GLAREA_01604</name>
</gene>
<dbReference type="PANTHER" id="PTHR21027:SF1">
    <property type="entry name" value="TRNA-SPLICING ENDONUCLEASE SUBUNIT SEN54"/>
    <property type="match status" value="1"/>
</dbReference>
<dbReference type="InterPro" id="IPR024336">
    <property type="entry name" value="tRNA_splic_suSen54_N"/>
</dbReference>
<comment type="similarity">
    <text evidence="1">Belongs to the SEN54 family.</text>
</comment>
<dbReference type="GeneID" id="19460662"/>
<evidence type="ECO:0000313" key="5">
    <source>
        <dbReference type="EMBL" id="EPE25692.1"/>
    </source>
</evidence>
<dbReference type="KEGG" id="glz:GLAREA_01604"/>
<dbReference type="EMBL" id="KE145371">
    <property type="protein sequence ID" value="EPE25692.1"/>
    <property type="molecule type" value="Genomic_DNA"/>
</dbReference>
<accession>S3CGS2</accession>
<dbReference type="STRING" id="1116229.S3CGS2"/>
<dbReference type="InterPro" id="IPR024337">
    <property type="entry name" value="tRNA_splic_suSen54"/>
</dbReference>
<organism evidence="5 6">
    <name type="scientific">Glarea lozoyensis (strain ATCC 20868 / MF5171)</name>
    <dbReference type="NCBI Taxonomy" id="1116229"/>
    <lineage>
        <taxon>Eukaryota</taxon>
        <taxon>Fungi</taxon>
        <taxon>Dikarya</taxon>
        <taxon>Ascomycota</taxon>
        <taxon>Pezizomycotina</taxon>
        <taxon>Leotiomycetes</taxon>
        <taxon>Helotiales</taxon>
        <taxon>Helotiaceae</taxon>
        <taxon>Glarea</taxon>
    </lineage>
</organism>
<keyword evidence="2" id="KW-0819">tRNA processing</keyword>
<dbReference type="Proteomes" id="UP000016922">
    <property type="component" value="Unassembled WGS sequence"/>
</dbReference>
<evidence type="ECO:0000256" key="2">
    <source>
        <dbReference type="ARBA" id="ARBA00022694"/>
    </source>
</evidence>
<keyword evidence="6" id="KW-1185">Reference proteome</keyword>
<proteinExistence type="inferred from homology"/>
<protein>
    <recommendedName>
        <fullName evidence="4">tRNA-splicing endonuclease subunit Sen54 N-terminal domain-containing protein</fullName>
    </recommendedName>
</protein>
<feature type="compositionally biased region" description="Basic and acidic residues" evidence="3">
    <location>
        <begin position="44"/>
        <end position="58"/>
    </location>
</feature>
<dbReference type="Pfam" id="PF12928">
    <property type="entry name" value="tRNA_int_end_N2"/>
    <property type="match status" value="1"/>
</dbReference>
<reference evidence="5 6" key="1">
    <citation type="journal article" date="2013" name="BMC Genomics">
        <title>Genomics-driven discovery of the pneumocandin biosynthetic gene cluster in the fungus Glarea lozoyensis.</title>
        <authorList>
            <person name="Chen L."/>
            <person name="Yue Q."/>
            <person name="Zhang X."/>
            <person name="Xiang M."/>
            <person name="Wang C."/>
            <person name="Li S."/>
            <person name="Che Y."/>
            <person name="Ortiz-Lopez F.J."/>
            <person name="Bills G.F."/>
            <person name="Liu X."/>
            <person name="An Z."/>
        </authorList>
    </citation>
    <scope>NUCLEOTIDE SEQUENCE [LARGE SCALE GENOMIC DNA]</scope>
    <source>
        <strain evidence="6">ATCC 20868 / MF5171</strain>
    </source>
</reference>
<feature type="domain" description="tRNA-splicing endonuclease subunit Sen54 N-terminal" evidence="4">
    <location>
        <begin position="70"/>
        <end position="160"/>
    </location>
</feature>
<dbReference type="eggNOG" id="KOG4772">
    <property type="taxonomic scope" value="Eukaryota"/>
</dbReference>
<evidence type="ECO:0000256" key="3">
    <source>
        <dbReference type="SAM" id="MobiDB-lite"/>
    </source>
</evidence>
<sequence length="451" mass="50994">MADLDEDAPIISLQSNNEDDDPTDEIADYRLLSTLSAKSGQLPKRGEKDFEPHGTRHQDGILESSRQAMHDALSHTRFHSAKNHTRGFYYGDESLNRDEVVPPEWRKGLDDDHVVVLENTKGPHWKSMGKSTLGQRYASVWLLPEEALYLVERGNLDLWWPSRSSFKGMVTRKNDEEDIENPDTVDEDIDEGVPMSLQAAYALLIGRDEQRGKVSLDRYTVYTNLRRNGYAVLRASDDATKPGDFQKSNNAPKYTENIFNWLFGGFFHYEPPPFGPLVKPGMYKSYNTIYQQIAIIPRYKPSLDDEVTPPEDPYRVVFYAWKPDNVANFIKTNPGIPDFRIAITDARSSFVPSLTQVESLLRSTPWDPPKSEWAGLPEKLYQRLRHGWRNVVLAVVDQGVISYLRLGETAFGEEDLSKRFDQNLSGGGKRGGGAGRGRGGRGRGRGRGRGK</sequence>
<dbReference type="OrthoDB" id="408683at2759"/>
<dbReference type="PANTHER" id="PTHR21027">
    <property type="entry name" value="TRNA-SPLICING ENDONUCLEASE SUBUNIT SEN54"/>
    <property type="match status" value="1"/>
</dbReference>
<feature type="compositionally biased region" description="Gly residues" evidence="3">
    <location>
        <begin position="425"/>
        <end position="437"/>
    </location>
</feature>
<feature type="region of interest" description="Disordered" evidence="3">
    <location>
        <begin position="419"/>
        <end position="451"/>
    </location>
</feature>